<evidence type="ECO:0000313" key="2">
    <source>
        <dbReference type="Proteomes" id="UP001239111"/>
    </source>
</evidence>
<dbReference type="Proteomes" id="UP001239111">
    <property type="component" value="Chromosome 3"/>
</dbReference>
<accession>A0ACC2ND15</accession>
<proteinExistence type="predicted"/>
<dbReference type="EMBL" id="CM056743">
    <property type="protein sequence ID" value="KAJ8669050.1"/>
    <property type="molecule type" value="Genomic_DNA"/>
</dbReference>
<comment type="caution">
    <text evidence="1">The sequence shown here is derived from an EMBL/GenBank/DDBJ whole genome shotgun (WGS) entry which is preliminary data.</text>
</comment>
<gene>
    <name evidence="1" type="ORF">QAD02_000309</name>
</gene>
<organism evidence="1 2">
    <name type="scientific">Eretmocerus hayati</name>
    <dbReference type="NCBI Taxonomy" id="131215"/>
    <lineage>
        <taxon>Eukaryota</taxon>
        <taxon>Metazoa</taxon>
        <taxon>Ecdysozoa</taxon>
        <taxon>Arthropoda</taxon>
        <taxon>Hexapoda</taxon>
        <taxon>Insecta</taxon>
        <taxon>Pterygota</taxon>
        <taxon>Neoptera</taxon>
        <taxon>Endopterygota</taxon>
        <taxon>Hymenoptera</taxon>
        <taxon>Apocrita</taxon>
        <taxon>Proctotrupomorpha</taxon>
        <taxon>Chalcidoidea</taxon>
        <taxon>Aphelinidae</taxon>
        <taxon>Aphelininae</taxon>
        <taxon>Eretmocerus</taxon>
    </lineage>
</organism>
<reference evidence="1" key="1">
    <citation type="submission" date="2023-04" db="EMBL/GenBank/DDBJ databases">
        <title>A chromosome-level genome assembly of the parasitoid wasp Eretmocerus hayati.</title>
        <authorList>
            <person name="Zhong Y."/>
            <person name="Liu S."/>
            <person name="Liu Y."/>
        </authorList>
    </citation>
    <scope>NUCLEOTIDE SEQUENCE</scope>
    <source>
        <strain evidence="1">ZJU_SS_LIU_2023</strain>
    </source>
</reference>
<name>A0ACC2ND15_9HYME</name>
<evidence type="ECO:0000313" key="1">
    <source>
        <dbReference type="EMBL" id="KAJ8669050.1"/>
    </source>
</evidence>
<protein>
    <submittedName>
        <fullName evidence="1">Uncharacterized protein</fullName>
    </submittedName>
</protein>
<sequence length="320" mass="36772">MWYCYKCKRMTHHKADQCHESRGRREEERRQPRVQPHKNKREQYPNKTQKFDRSKKLKSNRTSASRDWQRRQKNPGRSDDRESAVLLTAKPLRNLRKETSQVVEDEKTQRSPSLSAPDLDTEILSSQIAGIERRESLRKKRSKQSHPVSNNPNVEVIMPKDENDSTDRLLSNVNLDDVTQNGSLFRIKIEMDEFQEPQQQHQNILSQQQLSGKGGLPSEEPESVPTKKEVGKVTGEGQEDADMWKPLKEGELVFAPLDTEPGSPYHLHKVLGTDLRGLIVLSKGLDPVTPMNCLPEDIVTLGARNPSACLNPWSQWRNWS</sequence>
<keyword evidence="2" id="KW-1185">Reference proteome</keyword>